<dbReference type="GO" id="GO:0000976">
    <property type="term" value="F:transcription cis-regulatory region binding"/>
    <property type="evidence" value="ECO:0007669"/>
    <property type="project" value="TreeGrafter"/>
</dbReference>
<dbReference type="SUPFAM" id="SSF47413">
    <property type="entry name" value="lambda repressor-like DNA-binding domains"/>
    <property type="match status" value="1"/>
</dbReference>
<evidence type="ECO:0000256" key="3">
    <source>
        <dbReference type="ARBA" id="ARBA00023163"/>
    </source>
</evidence>
<protein>
    <submittedName>
        <fullName evidence="5">LacI family transcriptional regulator</fullName>
    </submittedName>
</protein>
<proteinExistence type="predicted"/>
<dbReference type="GO" id="GO:0003700">
    <property type="term" value="F:DNA-binding transcription factor activity"/>
    <property type="evidence" value="ECO:0007669"/>
    <property type="project" value="TreeGrafter"/>
</dbReference>
<dbReference type="AlphaFoldDB" id="A0A9D2LAJ0"/>
<dbReference type="InterPro" id="IPR010982">
    <property type="entry name" value="Lambda_DNA-bd_dom_sf"/>
</dbReference>
<evidence type="ECO:0000256" key="2">
    <source>
        <dbReference type="ARBA" id="ARBA00023125"/>
    </source>
</evidence>
<dbReference type="CDD" id="cd06267">
    <property type="entry name" value="PBP1_LacI_sugar_binding-like"/>
    <property type="match status" value="1"/>
</dbReference>
<dbReference type="SMART" id="SM00354">
    <property type="entry name" value="HTH_LACI"/>
    <property type="match status" value="1"/>
</dbReference>
<dbReference type="InterPro" id="IPR000843">
    <property type="entry name" value="HTH_LacI"/>
</dbReference>
<dbReference type="InterPro" id="IPR046335">
    <property type="entry name" value="LacI/GalR-like_sensor"/>
</dbReference>
<dbReference type="PROSITE" id="PS50932">
    <property type="entry name" value="HTH_LACI_2"/>
    <property type="match status" value="1"/>
</dbReference>
<organism evidence="5 6">
    <name type="scientific">Candidatus Brachybacterium merdavium</name>
    <dbReference type="NCBI Taxonomy" id="2838513"/>
    <lineage>
        <taxon>Bacteria</taxon>
        <taxon>Bacillati</taxon>
        <taxon>Actinomycetota</taxon>
        <taxon>Actinomycetes</taxon>
        <taxon>Micrococcales</taxon>
        <taxon>Dermabacteraceae</taxon>
        <taxon>Brachybacterium</taxon>
    </lineage>
</organism>
<evidence type="ECO:0000313" key="5">
    <source>
        <dbReference type="EMBL" id="HJB09043.1"/>
    </source>
</evidence>
<dbReference type="PANTHER" id="PTHR30146:SF153">
    <property type="entry name" value="LACTOSE OPERON REPRESSOR"/>
    <property type="match status" value="1"/>
</dbReference>
<keyword evidence="1" id="KW-0805">Transcription regulation</keyword>
<dbReference type="CDD" id="cd01392">
    <property type="entry name" value="HTH_LacI"/>
    <property type="match status" value="1"/>
</dbReference>
<dbReference type="SUPFAM" id="SSF53822">
    <property type="entry name" value="Periplasmic binding protein-like I"/>
    <property type="match status" value="1"/>
</dbReference>
<evidence type="ECO:0000256" key="1">
    <source>
        <dbReference type="ARBA" id="ARBA00023015"/>
    </source>
</evidence>
<comment type="caution">
    <text evidence="5">The sequence shown here is derived from an EMBL/GenBank/DDBJ whole genome shotgun (WGS) entry which is preliminary data.</text>
</comment>
<dbReference type="Proteomes" id="UP000823823">
    <property type="component" value="Unassembled WGS sequence"/>
</dbReference>
<reference evidence="5" key="2">
    <citation type="submission" date="2021-04" db="EMBL/GenBank/DDBJ databases">
        <authorList>
            <person name="Gilroy R."/>
        </authorList>
    </citation>
    <scope>NUCLEOTIDE SEQUENCE</scope>
    <source>
        <strain evidence="5">ChiHjej13B12-24818</strain>
    </source>
</reference>
<dbReference type="Gene3D" id="3.40.50.2300">
    <property type="match status" value="2"/>
</dbReference>
<name>A0A9D2LAJ0_9MICO</name>
<keyword evidence="3" id="KW-0804">Transcription</keyword>
<dbReference type="PANTHER" id="PTHR30146">
    <property type="entry name" value="LACI-RELATED TRANSCRIPTIONAL REPRESSOR"/>
    <property type="match status" value="1"/>
</dbReference>
<dbReference type="Gene3D" id="1.10.260.40">
    <property type="entry name" value="lambda repressor-like DNA-binding domains"/>
    <property type="match status" value="1"/>
</dbReference>
<feature type="domain" description="HTH lacI-type" evidence="4">
    <location>
        <begin position="2"/>
        <end position="56"/>
    </location>
</feature>
<sequence>MATMSDIAREAGVSLSTVSYALSGKRAISESTRERINAAITRLSYHPHAGARALASQRAGAIGLAVPLAEDVDAHVVMMFVRSLMRAAHQASSEVLLVTGEDHEATLRVLAEGKVDALVVMDVVEDDPRIPALATAPRPVVLLGYPTQAQGIPRVDFDFEQATALAVTELHRRGAHRLVMIGSPSATQTRHATYADRATRGFRTACQNLGVSAHHLVHDHEVESTGQLVRTILADIRPDALVIHNESALAAIHRALSGEGVSMPSDLQVVAIAPRETTLLGTVEYTAVEIPVDEIGQAAVAAATELIEGADDVGDQLIAPSLIERDTTHPLTPGSTR</sequence>
<keyword evidence="2" id="KW-0238">DNA-binding</keyword>
<accession>A0A9D2LAJ0</accession>
<dbReference type="EMBL" id="DWZH01000007">
    <property type="protein sequence ID" value="HJB09043.1"/>
    <property type="molecule type" value="Genomic_DNA"/>
</dbReference>
<evidence type="ECO:0000313" key="6">
    <source>
        <dbReference type="Proteomes" id="UP000823823"/>
    </source>
</evidence>
<dbReference type="InterPro" id="IPR028082">
    <property type="entry name" value="Peripla_BP_I"/>
</dbReference>
<dbReference type="Pfam" id="PF00356">
    <property type="entry name" value="LacI"/>
    <property type="match status" value="1"/>
</dbReference>
<dbReference type="PROSITE" id="PS00356">
    <property type="entry name" value="HTH_LACI_1"/>
    <property type="match status" value="1"/>
</dbReference>
<gene>
    <name evidence="5" type="ORF">H9786_00710</name>
</gene>
<evidence type="ECO:0000259" key="4">
    <source>
        <dbReference type="PROSITE" id="PS50932"/>
    </source>
</evidence>
<dbReference type="Pfam" id="PF13377">
    <property type="entry name" value="Peripla_BP_3"/>
    <property type="match status" value="1"/>
</dbReference>
<reference evidence="5" key="1">
    <citation type="journal article" date="2021" name="PeerJ">
        <title>Extensive microbial diversity within the chicken gut microbiome revealed by metagenomics and culture.</title>
        <authorList>
            <person name="Gilroy R."/>
            <person name="Ravi A."/>
            <person name="Getino M."/>
            <person name="Pursley I."/>
            <person name="Horton D.L."/>
            <person name="Alikhan N.F."/>
            <person name="Baker D."/>
            <person name="Gharbi K."/>
            <person name="Hall N."/>
            <person name="Watson M."/>
            <person name="Adriaenssens E.M."/>
            <person name="Foster-Nyarko E."/>
            <person name="Jarju S."/>
            <person name="Secka A."/>
            <person name="Antonio M."/>
            <person name="Oren A."/>
            <person name="Chaudhuri R.R."/>
            <person name="La Ragione R."/>
            <person name="Hildebrand F."/>
            <person name="Pallen M.J."/>
        </authorList>
    </citation>
    <scope>NUCLEOTIDE SEQUENCE</scope>
    <source>
        <strain evidence="5">ChiHjej13B12-24818</strain>
    </source>
</reference>